<evidence type="ECO:0000256" key="1">
    <source>
        <dbReference type="SAM" id="MobiDB-lite"/>
    </source>
</evidence>
<feature type="compositionally biased region" description="Low complexity" evidence="1">
    <location>
        <begin position="8"/>
        <end position="27"/>
    </location>
</feature>
<sequence length="534" mass="60104">MAKPPQVTDASSMSSSTCTSTSADAASFIDNSSSGDPMTVDASTLFNTPRARRFSERLVDAAKQSTLPPLSRDHDAMEIDSLPSCSPIRPLYEDELNEQRPRKKRTLFQKRRQYKSDDEEQDQAHETSQEHQHQPRRRKLRGRQDQEQDQDEDENDDDIFNVIALEQQLRKNGRRRSTSRQSSVSSSTTTSNPTPDQDDPFSKTNRRRKLRRPQSTTHLTHKKKTAADKVPAPVTMGTPAGVNSRDGRQKRMDTFTQKLNRLTQRPANDFDLSQHLVLPNQSSVQSEPAEIIVIDDHSNPTSPLDHPQHTLSETNGQDAAASIKAEEEEEEEEEEEKQEKHALTEKATHFNMNQTEKAQLTQNDMDTCAAQGGMVANSTEDTVMDAAYQEGQGQEPKEQRDQNQDQDHDHGSDQANHNLSYLDDLSQEIRFPQQQQEQRQQQQQSYADNNIPSNNAVPKEHTTVNSTAQSEADSFDAMASSPTATCFSRPTLSSDVMMDESSNESQNESKSQGEAGGFNNYMGRFYGSVSKMFF</sequence>
<keyword evidence="3" id="KW-1185">Reference proteome</keyword>
<feature type="compositionally biased region" description="Polar residues" evidence="1">
    <location>
        <begin position="350"/>
        <end position="365"/>
    </location>
</feature>
<feature type="region of interest" description="Disordered" evidence="1">
    <location>
        <begin position="296"/>
        <end position="417"/>
    </location>
</feature>
<feature type="compositionally biased region" description="Polar residues" evidence="1">
    <location>
        <begin position="445"/>
        <end position="456"/>
    </location>
</feature>
<feature type="compositionally biased region" description="Polar residues" evidence="1">
    <location>
        <begin position="29"/>
        <end position="47"/>
    </location>
</feature>
<feature type="compositionally biased region" description="Basic and acidic residues" evidence="1">
    <location>
        <begin position="122"/>
        <end position="133"/>
    </location>
</feature>
<gene>
    <name evidence="2" type="ORF">BCR43DRAFT_494306</name>
</gene>
<reference evidence="2 3" key="1">
    <citation type="submission" date="2016-07" db="EMBL/GenBank/DDBJ databases">
        <title>Pervasive Adenine N6-methylation of Active Genes in Fungi.</title>
        <authorList>
            <consortium name="DOE Joint Genome Institute"/>
            <person name="Mondo S.J."/>
            <person name="Dannebaum R.O."/>
            <person name="Kuo R.C."/>
            <person name="Labutti K."/>
            <person name="Haridas S."/>
            <person name="Kuo A."/>
            <person name="Salamov A."/>
            <person name="Ahrendt S.R."/>
            <person name="Lipzen A."/>
            <person name="Sullivan W."/>
            <person name="Andreopoulos W.B."/>
            <person name="Clum A."/>
            <person name="Lindquist E."/>
            <person name="Daum C."/>
            <person name="Ramamoorthy G.K."/>
            <person name="Gryganskyi A."/>
            <person name="Culley D."/>
            <person name="Magnuson J.K."/>
            <person name="James T.Y."/>
            <person name="O'Malley M.A."/>
            <person name="Stajich J.E."/>
            <person name="Spatafora J.W."/>
            <person name="Visel A."/>
            <person name="Grigoriev I.V."/>
        </authorList>
    </citation>
    <scope>NUCLEOTIDE SEQUENCE [LARGE SCALE GENOMIC DNA]</scope>
    <source>
        <strain evidence="2 3">NRRL 2496</strain>
    </source>
</reference>
<comment type="caution">
    <text evidence="2">The sequence shown here is derived from an EMBL/GenBank/DDBJ whole genome shotgun (WGS) entry which is preliminary data.</text>
</comment>
<feature type="compositionally biased region" description="Basic residues" evidence="1">
    <location>
        <begin position="101"/>
        <end position="113"/>
    </location>
</feature>
<feature type="compositionally biased region" description="Acidic residues" evidence="1">
    <location>
        <begin position="326"/>
        <end position="336"/>
    </location>
</feature>
<feature type="region of interest" description="Disordered" evidence="1">
    <location>
        <begin position="1"/>
        <end position="249"/>
    </location>
</feature>
<evidence type="ECO:0000313" key="3">
    <source>
        <dbReference type="Proteomes" id="UP000242180"/>
    </source>
</evidence>
<proteinExistence type="predicted"/>
<organism evidence="2 3">
    <name type="scientific">Syncephalastrum racemosum</name>
    <name type="common">Filamentous fungus</name>
    <dbReference type="NCBI Taxonomy" id="13706"/>
    <lineage>
        <taxon>Eukaryota</taxon>
        <taxon>Fungi</taxon>
        <taxon>Fungi incertae sedis</taxon>
        <taxon>Mucoromycota</taxon>
        <taxon>Mucoromycotina</taxon>
        <taxon>Mucoromycetes</taxon>
        <taxon>Mucorales</taxon>
        <taxon>Syncephalastraceae</taxon>
        <taxon>Syncephalastrum</taxon>
    </lineage>
</organism>
<feature type="compositionally biased region" description="Acidic residues" evidence="1">
    <location>
        <begin position="147"/>
        <end position="159"/>
    </location>
</feature>
<feature type="compositionally biased region" description="Basic and acidic residues" evidence="1">
    <location>
        <begin position="337"/>
        <end position="348"/>
    </location>
</feature>
<dbReference type="InParanoid" id="A0A1X2H956"/>
<feature type="compositionally biased region" description="Polar residues" evidence="1">
    <location>
        <begin position="463"/>
        <end position="472"/>
    </location>
</feature>
<feature type="compositionally biased region" description="Basic and acidic residues" evidence="1">
    <location>
        <begin position="395"/>
        <end position="412"/>
    </location>
</feature>
<name>A0A1X2H956_SYNRA</name>
<dbReference type="Proteomes" id="UP000242180">
    <property type="component" value="Unassembled WGS sequence"/>
</dbReference>
<evidence type="ECO:0000313" key="2">
    <source>
        <dbReference type="EMBL" id="ORY94610.1"/>
    </source>
</evidence>
<protein>
    <submittedName>
        <fullName evidence="2">Uncharacterized protein</fullName>
    </submittedName>
</protein>
<dbReference type="AlphaFoldDB" id="A0A1X2H956"/>
<feature type="compositionally biased region" description="Low complexity" evidence="1">
    <location>
        <begin position="433"/>
        <end position="444"/>
    </location>
</feature>
<feature type="compositionally biased region" description="Low complexity" evidence="1">
    <location>
        <begin position="179"/>
        <end position="191"/>
    </location>
</feature>
<dbReference type="EMBL" id="MCGN01000007">
    <property type="protein sequence ID" value="ORY94610.1"/>
    <property type="molecule type" value="Genomic_DNA"/>
</dbReference>
<feature type="compositionally biased region" description="Low complexity" evidence="1">
    <location>
        <begin position="503"/>
        <end position="513"/>
    </location>
</feature>
<feature type="region of interest" description="Disordered" evidence="1">
    <location>
        <begin position="432"/>
        <end position="519"/>
    </location>
</feature>
<feature type="compositionally biased region" description="Polar residues" evidence="1">
    <location>
        <begin position="480"/>
        <end position="494"/>
    </location>
</feature>
<accession>A0A1X2H956</accession>